<protein>
    <submittedName>
        <fullName evidence="1">Uncharacterized protein</fullName>
    </submittedName>
</protein>
<feature type="non-terminal residue" evidence="1">
    <location>
        <position position="1"/>
    </location>
</feature>
<evidence type="ECO:0000313" key="2">
    <source>
        <dbReference type="Proteomes" id="UP000004853"/>
    </source>
</evidence>
<gene>
    <name evidence="1" type="ORF">AXXA_09048</name>
</gene>
<comment type="caution">
    <text evidence="1">The sequence shown here is derived from an EMBL/GenBank/DDBJ whole genome shotgun (WGS) entry which is preliminary data.</text>
</comment>
<reference evidence="1 2" key="1">
    <citation type="submission" date="2011-06" db="EMBL/GenBank/DDBJ databases">
        <authorList>
            <person name="Bador J."/>
            <person name="Amoureux L."/>
            <person name="Neuwirth C."/>
        </authorList>
    </citation>
    <scope>NUCLEOTIDE SEQUENCE [LARGE SCALE GENOMIC DNA]</scope>
    <source>
        <strain evidence="1 2">AXX-A</strain>
    </source>
</reference>
<dbReference type="AlphaFoldDB" id="F7SYQ8"/>
<organism evidence="1 2">
    <name type="scientific">Achromobacter insuavis AXX-A</name>
    <dbReference type="NCBI Taxonomy" id="1003200"/>
    <lineage>
        <taxon>Bacteria</taxon>
        <taxon>Pseudomonadati</taxon>
        <taxon>Pseudomonadota</taxon>
        <taxon>Betaproteobacteria</taxon>
        <taxon>Burkholderiales</taxon>
        <taxon>Alcaligenaceae</taxon>
        <taxon>Achromobacter</taxon>
    </lineage>
</organism>
<accession>F7SYQ8</accession>
<dbReference type="HOGENOM" id="CLU_3176711_0_0_4"/>
<evidence type="ECO:0000313" key="1">
    <source>
        <dbReference type="EMBL" id="EGP46578.1"/>
    </source>
</evidence>
<dbReference type="EMBL" id="AFRQ01000037">
    <property type="protein sequence ID" value="EGP46578.1"/>
    <property type="molecule type" value="Genomic_DNA"/>
</dbReference>
<proteinExistence type="predicted"/>
<dbReference type="Proteomes" id="UP000004853">
    <property type="component" value="Unassembled WGS sequence"/>
</dbReference>
<name>F7SYQ8_9BURK</name>
<sequence length="47" mass="5396">QVLNLAGRHRSLDQMIQQFGGDFRQRPTGRRLSGCCASLLHRHIHDL</sequence>